<accession>A0AA97PGK3</accession>
<dbReference type="EMBL" id="JH793032">
    <property type="protein sequence ID" value="ELQ33782.1"/>
    <property type="molecule type" value="Genomic_DNA"/>
</dbReference>
<name>A0AA97PGK3_PYRO3</name>
<evidence type="ECO:0000313" key="1">
    <source>
        <dbReference type="EMBL" id="ELQ33782.1"/>
    </source>
</evidence>
<proteinExistence type="predicted"/>
<organism evidence="1">
    <name type="scientific">Pyricularia oryzae (strain Y34)</name>
    <name type="common">Rice blast fungus</name>
    <name type="synonym">Magnaporthe oryzae</name>
    <dbReference type="NCBI Taxonomy" id="1143189"/>
    <lineage>
        <taxon>Eukaryota</taxon>
        <taxon>Fungi</taxon>
        <taxon>Dikarya</taxon>
        <taxon>Ascomycota</taxon>
        <taxon>Pezizomycotina</taxon>
        <taxon>Sordariomycetes</taxon>
        <taxon>Sordariomycetidae</taxon>
        <taxon>Magnaporthales</taxon>
        <taxon>Pyriculariaceae</taxon>
        <taxon>Pyricularia</taxon>
    </lineage>
</organism>
<gene>
    <name evidence="1" type="ORF">OOU_Y34scaffold00882g2</name>
</gene>
<dbReference type="Proteomes" id="UP000011086">
    <property type="component" value="Unassembled WGS sequence"/>
</dbReference>
<reference evidence="1" key="1">
    <citation type="journal article" date="2012" name="PLoS Genet.">
        <title>Comparative analysis of the genomes of two field isolates of the rice blast fungus Magnaporthe oryzae.</title>
        <authorList>
            <person name="Xue M."/>
            <person name="Yang J."/>
            <person name="Li Z."/>
            <person name="Hu S."/>
            <person name="Yao N."/>
            <person name="Dean R.A."/>
            <person name="Zhao W."/>
            <person name="Shen M."/>
            <person name="Zhang H."/>
            <person name="Li C."/>
            <person name="Liu L."/>
            <person name="Cao L."/>
            <person name="Xu X."/>
            <person name="Xing Y."/>
            <person name="Hsiang T."/>
            <person name="Zhang Z."/>
            <person name="Xu J.R."/>
            <person name="Peng Y.L."/>
        </authorList>
    </citation>
    <scope>NUCLEOTIDE SEQUENCE</scope>
    <source>
        <strain evidence="1">Y34</strain>
    </source>
</reference>
<protein>
    <submittedName>
        <fullName evidence="1">Uncharacterized protein</fullName>
    </submittedName>
</protein>
<dbReference type="AlphaFoldDB" id="A0AA97PGK3"/>
<sequence length="27" mass="3334">MAIQWLLMQYEWPFVISINQQNVVIRI</sequence>